<protein>
    <submittedName>
        <fullName evidence="1">Uncharacterized protein</fullName>
    </submittedName>
</protein>
<dbReference type="AlphaFoldDB" id="A0AAW4J675"/>
<dbReference type="Proteomes" id="UP000668068">
    <property type="component" value="Unassembled WGS sequence"/>
</dbReference>
<sequence>MFYVIQTNKNRIDFQSRIIKVNDMSWEEFKTKIINQKENDPFFEINDSTMRGCILPKFTRIYEVPVNDEKHLEVKFKIWNGDDIVSYFYKVPKDHFEFVK</sequence>
<dbReference type="EMBL" id="JAENQP010000007">
    <property type="protein sequence ID" value="MBO3359517.1"/>
    <property type="molecule type" value="Genomic_DNA"/>
</dbReference>
<name>A0AAW4J675_CLOPF</name>
<gene>
    <name evidence="1" type="ORF">JJB47_12115</name>
</gene>
<comment type="caution">
    <text evidence="1">The sequence shown here is derived from an EMBL/GenBank/DDBJ whole genome shotgun (WGS) entry which is preliminary data.</text>
</comment>
<proteinExistence type="predicted"/>
<evidence type="ECO:0000313" key="1">
    <source>
        <dbReference type="EMBL" id="MBO3359517.1"/>
    </source>
</evidence>
<evidence type="ECO:0000313" key="2">
    <source>
        <dbReference type="Proteomes" id="UP000668068"/>
    </source>
</evidence>
<accession>A0AAW4J675</accession>
<dbReference type="RefSeq" id="WP_208340764.1">
    <property type="nucleotide sequence ID" value="NZ_JAENQO010000007.1"/>
</dbReference>
<reference evidence="1" key="1">
    <citation type="submission" date="2020-12" db="EMBL/GenBank/DDBJ databases">
        <title>Comparative genomics of Clostridium perfringens reveals patterns of host-associated phylogenetic clades and virulence factors.</title>
        <authorList>
            <person name="Smith A.H."/>
            <person name="Geier R."/>
        </authorList>
    </citation>
    <scope>NUCLEOTIDE SEQUENCE</scope>
    <source>
        <strain evidence="1">CHD30677R</strain>
    </source>
</reference>
<organism evidence="1 2">
    <name type="scientific">Clostridium perfringens</name>
    <dbReference type="NCBI Taxonomy" id="1502"/>
    <lineage>
        <taxon>Bacteria</taxon>
        <taxon>Bacillati</taxon>
        <taxon>Bacillota</taxon>
        <taxon>Clostridia</taxon>
        <taxon>Eubacteriales</taxon>
        <taxon>Clostridiaceae</taxon>
        <taxon>Clostridium</taxon>
    </lineage>
</organism>